<dbReference type="Pfam" id="PF00440">
    <property type="entry name" value="TetR_N"/>
    <property type="match status" value="1"/>
</dbReference>
<dbReference type="InterPro" id="IPR050109">
    <property type="entry name" value="HTH-type_TetR-like_transc_reg"/>
</dbReference>
<dbReference type="GO" id="GO:0000976">
    <property type="term" value="F:transcription cis-regulatory region binding"/>
    <property type="evidence" value="ECO:0007669"/>
    <property type="project" value="TreeGrafter"/>
</dbReference>
<dbReference type="InterPro" id="IPR009057">
    <property type="entry name" value="Homeodomain-like_sf"/>
</dbReference>
<feature type="DNA-binding region" description="H-T-H motif" evidence="4">
    <location>
        <begin position="27"/>
        <end position="46"/>
    </location>
</feature>
<gene>
    <name evidence="6" type="ORF">SNA_33855</name>
</gene>
<dbReference type="PANTHER" id="PTHR30055">
    <property type="entry name" value="HTH-TYPE TRANSCRIPTIONAL REGULATOR RUTR"/>
    <property type="match status" value="1"/>
</dbReference>
<keyword evidence="7" id="KW-1185">Reference proteome</keyword>
<evidence type="ECO:0000259" key="5">
    <source>
        <dbReference type="PROSITE" id="PS50977"/>
    </source>
</evidence>
<evidence type="ECO:0000256" key="3">
    <source>
        <dbReference type="ARBA" id="ARBA00023163"/>
    </source>
</evidence>
<dbReference type="Pfam" id="PF21943">
    <property type="entry name" value="TetR_C_46"/>
    <property type="match status" value="1"/>
</dbReference>
<dbReference type="InterPro" id="IPR001647">
    <property type="entry name" value="HTH_TetR"/>
</dbReference>
<organism evidence="6 7">
    <name type="scientific">Streptomyces natalensis ATCC 27448</name>
    <dbReference type="NCBI Taxonomy" id="1240678"/>
    <lineage>
        <taxon>Bacteria</taxon>
        <taxon>Bacillati</taxon>
        <taxon>Actinomycetota</taxon>
        <taxon>Actinomycetes</taxon>
        <taxon>Kitasatosporales</taxon>
        <taxon>Streptomycetaceae</taxon>
        <taxon>Streptomyces</taxon>
    </lineage>
</organism>
<keyword evidence="2 4" id="KW-0238">DNA-binding</keyword>
<dbReference type="AlphaFoldDB" id="A0A0D7CCX1"/>
<evidence type="ECO:0000256" key="4">
    <source>
        <dbReference type="PROSITE-ProRule" id="PRU00335"/>
    </source>
</evidence>
<sequence length="229" mass="25061">MSVEQRRSQLLAAALGLFAQRAPEDVSLDDVATAAEVSRPLVYRYFPGGKQQLYEAALRSAADQLERCFAEPESGPLTHRLSHALDRYLAFVDEHDAGFSALLQGGSVVETSRTTAIVDEVRRAAAEQILRHLGEPEPGLRLRMTVRMWITAVEAASLIWLDEGKRPPLDELRDWLVDHFVALLTATAARDEQTARITRAALALETAAGPVGDLARRVLPVAHGAAHLL</sequence>
<dbReference type="PANTHER" id="PTHR30055:SF174">
    <property type="entry name" value="TRANSCRIPTIONAL REGULATORY PROTEIN (PROBABLY TETR-FAMILY)-RELATED"/>
    <property type="match status" value="1"/>
</dbReference>
<dbReference type="InterPro" id="IPR054129">
    <property type="entry name" value="DesT_TetR_C"/>
</dbReference>
<evidence type="ECO:0000256" key="2">
    <source>
        <dbReference type="ARBA" id="ARBA00023125"/>
    </source>
</evidence>
<dbReference type="EMBL" id="JRKI01000061">
    <property type="protein sequence ID" value="KIZ14108.1"/>
    <property type="molecule type" value="Genomic_DNA"/>
</dbReference>
<evidence type="ECO:0000256" key="1">
    <source>
        <dbReference type="ARBA" id="ARBA00023015"/>
    </source>
</evidence>
<feature type="domain" description="HTH tetR-type" evidence="5">
    <location>
        <begin position="4"/>
        <end position="64"/>
    </location>
</feature>
<reference evidence="6 7" key="1">
    <citation type="submission" date="2014-09" db="EMBL/GenBank/DDBJ databases">
        <title>Draft genome sequence of Streptomyces natalensis ATCC 27448, producer of the antifungal pimaricin.</title>
        <authorList>
            <person name="Mendes M.V."/>
            <person name="Beites T."/>
            <person name="Pires S."/>
            <person name="Santos C.L."/>
            <person name="Moradas-Ferreira P."/>
        </authorList>
    </citation>
    <scope>NUCLEOTIDE SEQUENCE [LARGE SCALE GENOMIC DNA]</scope>
    <source>
        <strain evidence="6 7">ATCC 27448</strain>
    </source>
</reference>
<dbReference type="PROSITE" id="PS50977">
    <property type="entry name" value="HTH_TETR_2"/>
    <property type="match status" value="1"/>
</dbReference>
<dbReference type="GO" id="GO:0003700">
    <property type="term" value="F:DNA-binding transcription factor activity"/>
    <property type="evidence" value="ECO:0007669"/>
    <property type="project" value="TreeGrafter"/>
</dbReference>
<name>A0A0D7CCX1_9ACTN</name>
<dbReference type="PATRIC" id="fig|1240678.4.peg.7222"/>
<evidence type="ECO:0000313" key="7">
    <source>
        <dbReference type="Proteomes" id="UP000032458"/>
    </source>
</evidence>
<keyword evidence="1" id="KW-0805">Transcription regulation</keyword>
<dbReference type="SUPFAM" id="SSF46689">
    <property type="entry name" value="Homeodomain-like"/>
    <property type="match status" value="1"/>
</dbReference>
<keyword evidence="3" id="KW-0804">Transcription</keyword>
<evidence type="ECO:0000313" key="6">
    <source>
        <dbReference type="EMBL" id="KIZ14108.1"/>
    </source>
</evidence>
<proteinExistence type="predicted"/>
<accession>A0A0D7CCX1</accession>
<dbReference type="Proteomes" id="UP000032458">
    <property type="component" value="Unassembled WGS sequence"/>
</dbReference>
<comment type="caution">
    <text evidence="6">The sequence shown here is derived from an EMBL/GenBank/DDBJ whole genome shotgun (WGS) entry which is preliminary data.</text>
</comment>
<protein>
    <submittedName>
        <fullName evidence="6">TetR family transcriptional regulator</fullName>
    </submittedName>
</protein>
<dbReference type="Gene3D" id="1.10.357.10">
    <property type="entry name" value="Tetracycline Repressor, domain 2"/>
    <property type="match status" value="1"/>
</dbReference>